<dbReference type="EMBL" id="CP162599">
    <property type="protein sequence ID" value="XDK33780.1"/>
    <property type="molecule type" value="Genomic_DNA"/>
</dbReference>
<evidence type="ECO:0000313" key="2">
    <source>
        <dbReference type="EMBL" id="XDK33780.1"/>
    </source>
</evidence>
<feature type="transmembrane region" description="Helical" evidence="1">
    <location>
        <begin position="72"/>
        <end position="93"/>
    </location>
</feature>
<accession>A0AB39HTA0</accession>
<evidence type="ECO:0008006" key="3">
    <source>
        <dbReference type="Google" id="ProtNLM"/>
    </source>
</evidence>
<dbReference type="AlphaFoldDB" id="A0AB39HTA0"/>
<feature type="transmembrane region" description="Helical" evidence="1">
    <location>
        <begin position="105"/>
        <end position="123"/>
    </location>
</feature>
<proteinExistence type="predicted"/>
<feature type="transmembrane region" description="Helical" evidence="1">
    <location>
        <begin position="28"/>
        <end position="51"/>
    </location>
</feature>
<keyword evidence="1" id="KW-1133">Transmembrane helix</keyword>
<reference evidence="2" key="1">
    <citation type="submission" date="2024-07" db="EMBL/GenBank/DDBJ databases">
        <title>Halotolerant mesophilic bacterium Ornithinibacillus sp. 4-3, sp. nov., isolated from soil.</title>
        <authorList>
            <person name="Sidarenka A.V."/>
            <person name="Guliayeva D.E."/>
            <person name="Leanovich S.I."/>
            <person name="Hileuskaya K.S."/>
            <person name="Akhremchuk A.E."/>
            <person name="Sikolenko M.A."/>
            <person name="Valentovich L.N."/>
        </authorList>
    </citation>
    <scope>NUCLEOTIDE SEQUENCE</scope>
    <source>
        <strain evidence="2">4-3</strain>
    </source>
</reference>
<keyword evidence="1" id="KW-0472">Membrane</keyword>
<gene>
    <name evidence="2" type="ORF">AB4Y30_05350</name>
</gene>
<protein>
    <recommendedName>
        <fullName evidence="3">Ferric oxidoreductase domain-containing protein</fullName>
    </recommendedName>
</protein>
<feature type="transmembrane region" description="Helical" evidence="1">
    <location>
        <begin position="135"/>
        <end position="153"/>
    </location>
</feature>
<feature type="transmembrane region" description="Helical" evidence="1">
    <location>
        <begin position="5"/>
        <end position="22"/>
    </location>
</feature>
<dbReference type="RefSeq" id="WP_368654458.1">
    <property type="nucleotide sequence ID" value="NZ_CP162599.1"/>
</dbReference>
<evidence type="ECO:0000256" key="1">
    <source>
        <dbReference type="SAM" id="Phobius"/>
    </source>
</evidence>
<sequence length="154" mass="18277">MSIWFLINIIVFLLFTWKFYQSTLMPHIIIGGIAFCFILFNWTRHAVFSTLRSKISRKRKIFFAKISKKVLPFHKWIGTTAYLLVCIHAFMVIQRYGFQFSNLKILSGSIALLIISFVVLTGWWRLFRPSYPMRIAHLVFDFSLFTFIVLHVFL</sequence>
<keyword evidence="1" id="KW-0812">Transmembrane</keyword>
<organism evidence="2">
    <name type="scientific">Ornithinibacillus sp. 4-3</name>
    <dbReference type="NCBI Taxonomy" id="3231488"/>
    <lineage>
        <taxon>Bacteria</taxon>
        <taxon>Bacillati</taxon>
        <taxon>Bacillota</taxon>
        <taxon>Bacilli</taxon>
        <taxon>Bacillales</taxon>
        <taxon>Bacillaceae</taxon>
        <taxon>Ornithinibacillus</taxon>
    </lineage>
</organism>
<name>A0AB39HTA0_9BACI</name>